<dbReference type="EMBL" id="CALNXJ010000026">
    <property type="protein sequence ID" value="CAH3132008.1"/>
    <property type="molecule type" value="Genomic_DNA"/>
</dbReference>
<dbReference type="SMART" id="SM00332">
    <property type="entry name" value="PP2Cc"/>
    <property type="match status" value="1"/>
</dbReference>
<dbReference type="SUPFAM" id="SSF81606">
    <property type="entry name" value="PP2C-like"/>
    <property type="match status" value="1"/>
</dbReference>
<evidence type="ECO:0000313" key="3">
    <source>
        <dbReference type="EMBL" id="CAH3132008.1"/>
    </source>
</evidence>
<dbReference type="InterPro" id="IPR001932">
    <property type="entry name" value="PPM-type_phosphatase-like_dom"/>
</dbReference>
<protein>
    <recommendedName>
        <fullName evidence="2">PPM-type phosphatase domain-containing protein</fullName>
    </recommendedName>
</protein>
<accession>A0AAU9X094</accession>
<reference evidence="3 4" key="1">
    <citation type="submission" date="2022-05" db="EMBL/GenBank/DDBJ databases">
        <authorList>
            <consortium name="Genoscope - CEA"/>
            <person name="William W."/>
        </authorList>
    </citation>
    <scope>NUCLEOTIDE SEQUENCE [LARGE SCALE GENOMIC DNA]</scope>
</reference>
<organism evidence="3 4">
    <name type="scientific">Pocillopora meandrina</name>
    <dbReference type="NCBI Taxonomy" id="46732"/>
    <lineage>
        <taxon>Eukaryota</taxon>
        <taxon>Metazoa</taxon>
        <taxon>Cnidaria</taxon>
        <taxon>Anthozoa</taxon>
        <taxon>Hexacorallia</taxon>
        <taxon>Scleractinia</taxon>
        <taxon>Astrocoeniina</taxon>
        <taxon>Pocilloporidae</taxon>
        <taxon>Pocillopora</taxon>
    </lineage>
</organism>
<dbReference type="CDD" id="cd00143">
    <property type="entry name" value="PP2Cc"/>
    <property type="match status" value="1"/>
</dbReference>
<dbReference type="InterPro" id="IPR015655">
    <property type="entry name" value="PP2C"/>
</dbReference>
<dbReference type="Pfam" id="PF00481">
    <property type="entry name" value="PP2C"/>
    <property type="match status" value="1"/>
</dbReference>
<feature type="region of interest" description="Disordered" evidence="1">
    <location>
        <begin position="33"/>
        <end position="69"/>
    </location>
</feature>
<dbReference type="GO" id="GO:0004722">
    <property type="term" value="F:protein serine/threonine phosphatase activity"/>
    <property type="evidence" value="ECO:0007669"/>
    <property type="project" value="InterPro"/>
</dbReference>
<feature type="compositionally biased region" description="Acidic residues" evidence="1">
    <location>
        <begin position="109"/>
        <end position="137"/>
    </location>
</feature>
<feature type="region of interest" description="Disordered" evidence="1">
    <location>
        <begin position="106"/>
        <end position="142"/>
    </location>
</feature>
<evidence type="ECO:0000259" key="2">
    <source>
        <dbReference type="PROSITE" id="PS51746"/>
    </source>
</evidence>
<feature type="compositionally biased region" description="Basic residues" evidence="1">
    <location>
        <begin position="52"/>
        <end position="67"/>
    </location>
</feature>
<keyword evidence="4" id="KW-1185">Reference proteome</keyword>
<sequence length="730" mass="82362">MADSLNYLRSKHGWAQTNRFVLRWFNLNEAPKAARETGMTSTVSRRPPISAKPKRSQRAALKTKRRSLAMGVTKKGTENEKGLDAVRNTEMQEHAAVTVNLISTRAVNSDEEMEEIGEDPEGEEREAAGGDDEENEDQDHSDVESFDFFTESSSEVSEEAVLLPNILIPCTRCHDVINICRLPCHRNLHCALQTLKYAQDQRPKNISALVRRRKLLIKQQQDASSKRRQDPFGDKHLHKLNTAFEFLRTELQGTTDLRYLSERVIEEIKVTGESFDLSCSIAAGVCEEANKRWKNMEDVHIHKDNFLNNINSAFFAIYDGYSGKTTALKCSRHLHVYLKEELDSIVTKTNTRPSKKEVSSAFRSSFAKTEKLLLMSEEERSQSRWSGCSAVTCVLTDDMCFIANAGNVGAILVRDNDVVKVLTNKHDLYNKKERERVKKSSGVIVKTEKCALINGALSVTRGIGNIGDMALKRCIINEPDVRTISLDPTDQLLVLASSGFWKMFSYEETIHLVNGFFGQIRREAKQKIIEGEIVDRTVSEIHNEHLSNAEYRTKLFFKMAGDQFNNTSSPSVFPPDDVAGGLAHSKSEDNLSNLIAHYQINPCVETNRDTSSFNTKGEPIHTSHITDPPPIDDVSSIYTRHHRFSLPDFKMFNWLKGGEVKGLTRPEKARLLAKSLAERLVKSALYAESMDNITVFVALLPGFSMVNWQMVTPDILEALDEFMADDDLFE</sequence>
<evidence type="ECO:0000313" key="4">
    <source>
        <dbReference type="Proteomes" id="UP001159428"/>
    </source>
</evidence>
<dbReference type="PROSITE" id="PS51746">
    <property type="entry name" value="PPM_2"/>
    <property type="match status" value="1"/>
</dbReference>
<dbReference type="AlphaFoldDB" id="A0AAU9X094"/>
<dbReference type="Gene3D" id="3.60.40.10">
    <property type="entry name" value="PPM-type phosphatase domain"/>
    <property type="match status" value="1"/>
</dbReference>
<dbReference type="InterPro" id="IPR036457">
    <property type="entry name" value="PPM-type-like_dom_sf"/>
</dbReference>
<dbReference type="Proteomes" id="UP001159428">
    <property type="component" value="Unassembled WGS sequence"/>
</dbReference>
<feature type="domain" description="PPM-type phosphatase" evidence="2">
    <location>
        <begin position="282"/>
        <end position="700"/>
    </location>
</feature>
<comment type="caution">
    <text evidence="3">The sequence shown here is derived from an EMBL/GenBank/DDBJ whole genome shotgun (WGS) entry which is preliminary data.</text>
</comment>
<gene>
    <name evidence="3" type="ORF">PMEA_00014940</name>
</gene>
<dbReference type="PANTHER" id="PTHR13832">
    <property type="entry name" value="PROTEIN PHOSPHATASE 2C"/>
    <property type="match status" value="1"/>
</dbReference>
<name>A0AAU9X094_9CNID</name>
<proteinExistence type="predicted"/>
<evidence type="ECO:0000256" key="1">
    <source>
        <dbReference type="SAM" id="MobiDB-lite"/>
    </source>
</evidence>
<dbReference type="PANTHER" id="PTHR13832:SF699">
    <property type="entry name" value="INTEGRIN-LINKED KINASE-ASSOCIATED SERINE_THREONINE PHOSPHATASE 2C"/>
    <property type="match status" value="1"/>
</dbReference>